<evidence type="ECO:0008006" key="3">
    <source>
        <dbReference type="Google" id="ProtNLM"/>
    </source>
</evidence>
<dbReference type="AlphaFoldDB" id="A0A7W6FWI4"/>
<protein>
    <recommendedName>
        <fullName evidence="3">DUF2322 family protein</fullName>
    </recommendedName>
</protein>
<accession>A0A7W6FWI4</accession>
<comment type="caution">
    <text evidence="1">The sequence shown here is derived from an EMBL/GenBank/DDBJ whole genome shotgun (WGS) entry which is preliminary data.</text>
</comment>
<name>A0A7W6FWI4_9SPHN</name>
<evidence type="ECO:0000313" key="1">
    <source>
        <dbReference type="EMBL" id="MBB3938384.1"/>
    </source>
</evidence>
<dbReference type="Proteomes" id="UP000561459">
    <property type="component" value="Unassembled WGS sequence"/>
</dbReference>
<reference evidence="1 2" key="1">
    <citation type="submission" date="2020-08" db="EMBL/GenBank/DDBJ databases">
        <title>Genomic Encyclopedia of Type Strains, Phase IV (KMG-IV): sequencing the most valuable type-strain genomes for metagenomic binning, comparative biology and taxonomic classification.</title>
        <authorList>
            <person name="Goeker M."/>
        </authorList>
    </citation>
    <scope>NUCLEOTIDE SEQUENCE [LARGE SCALE GENOMIC DNA]</scope>
    <source>
        <strain evidence="1 2">DSM 27568</strain>
    </source>
</reference>
<evidence type="ECO:0000313" key="2">
    <source>
        <dbReference type="Proteomes" id="UP000561459"/>
    </source>
</evidence>
<dbReference type="EMBL" id="JACIDY010000001">
    <property type="protein sequence ID" value="MBB3938384.1"/>
    <property type="molecule type" value="Genomic_DNA"/>
</dbReference>
<sequence>MPQKIEPAATLKENVQQLPSVEGVERIELADGAGQIIGTIAHVPGKTASLAVYQYLAQLFPALDRDAAEYGLALYAQFVAEARETPGAHPNIDHLLAVVDGAPTLTIRVVRSS</sequence>
<gene>
    <name evidence="1" type="ORF">GGR39_000013</name>
</gene>
<organism evidence="1 2">
    <name type="scientific">Novosphingobium fluoreni</name>
    <dbReference type="NCBI Taxonomy" id="1391222"/>
    <lineage>
        <taxon>Bacteria</taxon>
        <taxon>Pseudomonadati</taxon>
        <taxon>Pseudomonadota</taxon>
        <taxon>Alphaproteobacteria</taxon>
        <taxon>Sphingomonadales</taxon>
        <taxon>Sphingomonadaceae</taxon>
        <taxon>Novosphingobium</taxon>
    </lineage>
</organism>
<dbReference type="InterPro" id="IPR016755">
    <property type="entry name" value="UCP019302"/>
</dbReference>
<dbReference type="RefSeq" id="WP_183615366.1">
    <property type="nucleotide sequence ID" value="NZ_JACIDY010000001.1"/>
</dbReference>
<keyword evidence="2" id="KW-1185">Reference proteome</keyword>
<proteinExistence type="predicted"/>
<dbReference type="Pfam" id="PF10084">
    <property type="entry name" value="DUF2322"/>
    <property type="match status" value="1"/>
</dbReference>